<gene>
    <name evidence="1" type="ORF">ABI_24890</name>
</gene>
<organism evidence="1 2">
    <name type="scientific">Asticcacaulis biprosthecium C19</name>
    <dbReference type="NCBI Taxonomy" id="715226"/>
    <lineage>
        <taxon>Bacteria</taxon>
        <taxon>Pseudomonadati</taxon>
        <taxon>Pseudomonadota</taxon>
        <taxon>Alphaproteobacteria</taxon>
        <taxon>Caulobacterales</taxon>
        <taxon>Caulobacteraceae</taxon>
        <taxon>Asticcacaulis</taxon>
    </lineage>
</organism>
<dbReference type="EMBL" id="GL883078">
    <property type="protein sequence ID" value="EGF91076.1"/>
    <property type="molecule type" value="Genomic_DNA"/>
</dbReference>
<dbReference type="AlphaFoldDB" id="F4QP18"/>
<accession>F4QP18</accession>
<name>F4QP18_9CAUL</name>
<proteinExistence type="predicted"/>
<dbReference type="Proteomes" id="UP000006512">
    <property type="component" value="Unassembled WGS sequence"/>
</dbReference>
<reference evidence="2" key="1">
    <citation type="submission" date="2011-03" db="EMBL/GenBank/DDBJ databases">
        <title>Draft genome sequence of Brevundimonas diminuta.</title>
        <authorList>
            <person name="Brown P.J.B."/>
            <person name="Buechlein A."/>
            <person name="Hemmerich C."/>
            <person name="Brun Y.V."/>
        </authorList>
    </citation>
    <scope>NUCLEOTIDE SEQUENCE [LARGE SCALE GENOMIC DNA]</scope>
    <source>
        <strain evidence="2">C19</strain>
    </source>
</reference>
<keyword evidence="2" id="KW-1185">Reference proteome</keyword>
<evidence type="ECO:0000313" key="1">
    <source>
        <dbReference type="EMBL" id="EGF91076.1"/>
    </source>
</evidence>
<sequence>MLVVGPVENDRQDLNLADFVRSFSRIDVRLHLFRPMAIESVNAADLLFDYAKAPFWVI</sequence>
<protein>
    <submittedName>
        <fullName evidence="1">Uncharacterized protein</fullName>
    </submittedName>
</protein>
<evidence type="ECO:0000313" key="2">
    <source>
        <dbReference type="Proteomes" id="UP000006512"/>
    </source>
</evidence>
<dbReference type="HOGENOM" id="CLU_2969338_0_0_5"/>